<keyword evidence="2 4" id="KW-0456">Lyase</keyword>
<dbReference type="PANTHER" id="PTHR43699:SF1">
    <property type="entry name" value="3-DEHYDROQUINATE DEHYDRATASE"/>
    <property type="match status" value="1"/>
</dbReference>
<accession>A0A1I4TK83</accession>
<dbReference type="EC" id="4.2.1.10" evidence="4"/>
<dbReference type="GO" id="GO:0008652">
    <property type="term" value="P:amino acid biosynthetic process"/>
    <property type="evidence" value="ECO:0007669"/>
    <property type="project" value="UniProtKB-KW"/>
</dbReference>
<keyword evidence="3 4" id="KW-0704">Schiff base</keyword>
<dbReference type="STRING" id="487685.SAMN04488696_2309"/>
<keyword evidence="4" id="KW-0057">Aromatic amino acid biosynthesis</keyword>
<dbReference type="InterPro" id="IPR013785">
    <property type="entry name" value="Aldolase_TIM"/>
</dbReference>
<feature type="binding site" evidence="4">
    <location>
        <begin position="39"/>
        <end position="41"/>
    </location>
    <ligand>
        <name>3-dehydroquinate</name>
        <dbReference type="ChEBI" id="CHEBI:32364"/>
    </ligand>
</feature>
<evidence type="ECO:0000256" key="2">
    <source>
        <dbReference type="ARBA" id="ARBA00023239"/>
    </source>
</evidence>
<organism evidence="5 6">
    <name type="scientific">Methanolobus profundi</name>
    <dbReference type="NCBI Taxonomy" id="487685"/>
    <lineage>
        <taxon>Archaea</taxon>
        <taxon>Methanobacteriati</taxon>
        <taxon>Methanobacteriota</taxon>
        <taxon>Stenosarchaea group</taxon>
        <taxon>Methanomicrobia</taxon>
        <taxon>Methanosarcinales</taxon>
        <taxon>Methanosarcinaceae</taxon>
        <taxon>Methanolobus</taxon>
    </lineage>
</organism>
<dbReference type="FunFam" id="3.20.20.70:FF:000047">
    <property type="entry name" value="3-dehydroquinate dehydratase"/>
    <property type="match status" value="1"/>
</dbReference>
<keyword evidence="6" id="KW-1185">Reference proteome</keyword>
<dbReference type="CDD" id="cd00502">
    <property type="entry name" value="DHQase_I"/>
    <property type="match status" value="1"/>
</dbReference>
<feature type="binding site" evidence="4">
    <location>
        <position position="17"/>
    </location>
    <ligand>
        <name>3-dehydroquinate</name>
        <dbReference type="ChEBI" id="CHEBI:32364"/>
    </ligand>
</feature>
<keyword evidence="4" id="KW-0028">Amino-acid biosynthesis</keyword>
<dbReference type="Gene3D" id="3.20.20.70">
    <property type="entry name" value="Aldolase class I"/>
    <property type="match status" value="1"/>
</dbReference>
<dbReference type="NCBIfam" id="TIGR01093">
    <property type="entry name" value="aroD"/>
    <property type="match status" value="1"/>
</dbReference>
<feature type="binding site" evidence="4">
    <location>
        <position position="220"/>
    </location>
    <ligand>
        <name>3-dehydroquinate</name>
        <dbReference type="ChEBI" id="CHEBI:32364"/>
    </ligand>
</feature>
<protein>
    <recommendedName>
        <fullName evidence="4">3-dehydroquinate dehydratase</fullName>
        <shortName evidence="4">3-dehydroquinase</shortName>
        <ecNumber evidence="4">4.2.1.10</ecNumber>
    </recommendedName>
    <alternativeName>
        <fullName evidence="4">Type I DHQase</fullName>
    </alternativeName>
    <alternativeName>
        <fullName evidence="4">Type I dehydroquinase</fullName>
        <shortName evidence="4">DHQ1</shortName>
    </alternativeName>
</protein>
<dbReference type="PANTHER" id="PTHR43699">
    <property type="entry name" value="3-DEHYDROQUINATE DEHYDRATASE"/>
    <property type="match status" value="1"/>
</dbReference>
<dbReference type="AlphaFoldDB" id="A0A1I4TK83"/>
<dbReference type="GO" id="GO:0003855">
    <property type="term" value="F:3-dehydroquinate dehydratase activity"/>
    <property type="evidence" value="ECO:0007669"/>
    <property type="project" value="UniProtKB-UniRule"/>
</dbReference>
<comment type="caution">
    <text evidence="4">Lacks conserved residue(s) required for the propagation of feature annotation.</text>
</comment>
<evidence type="ECO:0000256" key="1">
    <source>
        <dbReference type="ARBA" id="ARBA00001864"/>
    </source>
</evidence>
<gene>
    <name evidence="4" type="primary">aroD</name>
    <name evidence="5" type="ORF">SAMN04488696_2309</name>
</gene>
<evidence type="ECO:0000256" key="4">
    <source>
        <dbReference type="HAMAP-Rule" id="MF_00214"/>
    </source>
</evidence>
<dbReference type="GO" id="GO:0009423">
    <property type="term" value="P:chorismate biosynthetic process"/>
    <property type="evidence" value="ECO:0007669"/>
    <property type="project" value="UniProtKB-UniRule"/>
</dbReference>
<dbReference type="UniPathway" id="UPA00053">
    <property type="reaction ID" value="UER00086"/>
</dbReference>
<dbReference type="OrthoDB" id="34329at2157"/>
<sequence length="234" mass="25213">MVKIGTFDLDMRPAIVSVIDDDPAENAKAANWLGANVLELRLDLLNFSDLEEAKKTIDRIKANTSLPCIATNRLQSDGGKWEGSEDDRIKLLIDIMPYVEAVDIELSADEDQRNMVIAAAKAAGVTVIVSAHDFDGTPSVEIMKKILDSAHEAGGDIAKLAVMAKSKQDVLDVLQATADMEKPVCTIAMGEIGKHSRIVAPCYGSRLTYGAIAQAVAPGQIKIHELKSALEILF</sequence>
<feature type="binding site" evidence="4">
    <location>
        <position position="73"/>
    </location>
    <ligand>
        <name>3-dehydroquinate</name>
        <dbReference type="ChEBI" id="CHEBI:32364"/>
    </ligand>
</feature>
<evidence type="ECO:0000313" key="6">
    <source>
        <dbReference type="Proteomes" id="UP000198535"/>
    </source>
</evidence>
<dbReference type="GO" id="GO:0009073">
    <property type="term" value="P:aromatic amino acid family biosynthetic process"/>
    <property type="evidence" value="ECO:0007669"/>
    <property type="project" value="UniProtKB-KW"/>
</dbReference>
<dbReference type="Proteomes" id="UP000198535">
    <property type="component" value="Unassembled WGS sequence"/>
</dbReference>
<dbReference type="HAMAP" id="MF_00214">
    <property type="entry name" value="AroD"/>
    <property type="match status" value="1"/>
</dbReference>
<comment type="function">
    <text evidence="4">Involved in the third step of the chorismate pathway, which leads to the biosynthesis of aromatic amino acids. Catalyzes the cis-dehydration of 3-dehydroquinate (DHQ) and introduces the first double bond of the aromatic ring to yield 3-dehydroshikimate.</text>
</comment>
<comment type="catalytic activity">
    <reaction evidence="1 4">
        <text>3-dehydroquinate = 3-dehydroshikimate + H2O</text>
        <dbReference type="Rhea" id="RHEA:21096"/>
        <dbReference type="ChEBI" id="CHEBI:15377"/>
        <dbReference type="ChEBI" id="CHEBI:16630"/>
        <dbReference type="ChEBI" id="CHEBI:32364"/>
        <dbReference type="EC" id="4.2.1.10"/>
    </reaction>
</comment>
<proteinExistence type="inferred from homology"/>
<feature type="binding site" evidence="4">
    <location>
        <position position="197"/>
    </location>
    <ligand>
        <name>3-dehydroquinate</name>
        <dbReference type="ChEBI" id="CHEBI:32364"/>
    </ligand>
</feature>
<dbReference type="GO" id="GO:0046279">
    <property type="term" value="P:3,4-dihydroxybenzoate biosynthetic process"/>
    <property type="evidence" value="ECO:0007669"/>
    <property type="project" value="UniProtKB-ARBA"/>
</dbReference>
<dbReference type="InterPro" id="IPR001381">
    <property type="entry name" value="DHquinase_I"/>
</dbReference>
<feature type="active site" description="Proton donor/acceptor" evidence="4">
    <location>
        <position position="132"/>
    </location>
</feature>
<dbReference type="InterPro" id="IPR050146">
    <property type="entry name" value="Type-I_3-dehydroquinase"/>
</dbReference>
<dbReference type="SUPFAM" id="SSF51569">
    <property type="entry name" value="Aldolase"/>
    <property type="match status" value="1"/>
</dbReference>
<evidence type="ECO:0000313" key="5">
    <source>
        <dbReference type="EMBL" id="SFM77109.1"/>
    </source>
</evidence>
<name>A0A1I4TK83_9EURY</name>
<dbReference type="RefSeq" id="WP_091937077.1">
    <property type="nucleotide sequence ID" value="NZ_FOUJ01000005.1"/>
</dbReference>
<comment type="similarity">
    <text evidence="4">Belongs to the type-I 3-dehydroquinase family.</text>
</comment>
<evidence type="ECO:0000256" key="3">
    <source>
        <dbReference type="ARBA" id="ARBA00023270"/>
    </source>
</evidence>
<reference evidence="6" key="1">
    <citation type="submission" date="2016-10" db="EMBL/GenBank/DDBJ databases">
        <authorList>
            <person name="Varghese N."/>
            <person name="Submissions S."/>
        </authorList>
    </citation>
    <scope>NUCLEOTIDE SEQUENCE [LARGE SCALE GENOMIC DNA]</scope>
    <source>
        <strain evidence="6">Mob M</strain>
    </source>
</reference>
<feature type="active site" description="Schiff-base intermediate with substrate" evidence="4">
    <location>
        <position position="159"/>
    </location>
</feature>
<comment type="subunit">
    <text evidence="4">Homodimer.</text>
</comment>
<dbReference type="Pfam" id="PF01487">
    <property type="entry name" value="DHquinase_I"/>
    <property type="match status" value="1"/>
</dbReference>
<dbReference type="EMBL" id="FOUJ01000005">
    <property type="protein sequence ID" value="SFM77109.1"/>
    <property type="molecule type" value="Genomic_DNA"/>
</dbReference>
<comment type="pathway">
    <text evidence="4">Metabolic intermediate biosynthesis; chorismate biosynthesis; chorismate from D-erythrose 4-phosphate and phosphoenolpyruvate: step 3/7.</text>
</comment>